<evidence type="ECO:0000313" key="2">
    <source>
        <dbReference type="Proteomes" id="UP000317550"/>
    </source>
</evidence>
<protein>
    <submittedName>
        <fullName evidence="1">Uncharacterized protein</fullName>
    </submittedName>
</protein>
<name>A0A516SCZ9_9NEIS</name>
<proteinExistence type="predicted"/>
<evidence type="ECO:0000313" key="1">
    <source>
        <dbReference type="EMBL" id="QDQ26025.1"/>
    </source>
</evidence>
<dbReference type="KEGG" id="cari:FNU76_06485"/>
<sequence>MHAPLSPLQLKLPVGVVLAVPASWIQQPWPGHYDGLAHFAYGLCFRAQAREQLPGHIGLSQLPSLAGQRRRAPEQTI</sequence>
<gene>
    <name evidence="1" type="ORF">FNU76_06485</name>
</gene>
<accession>A0A516SCZ9</accession>
<dbReference type="AlphaFoldDB" id="A0A516SCZ9"/>
<dbReference type="Proteomes" id="UP000317550">
    <property type="component" value="Chromosome"/>
</dbReference>
<dbReference type="RefSeq" id="WP_144277424.1">
    <property type="nucleotide sequence ID" value="NZ_CP041730.1"/>
</dbReference>
<reference evidence="2" key="1">
    <citation type="submission" date="2019-07" db="EMBL/GenBank/DDBJ databases">
        <title>Chitinimonas sp. nov., isolated from Ny-Alesund, arctica soil.</title>
        <authorList>
            <person name="Xu Q."/>
            <person name="Peng F."/>
        </authorList>
    </citation>
    <scope>NUCLEOTIDE SEQUENCE [LARGE SCALE GENOMIC DNA]</scope>
    <source>
        <strain evidence="2">R3-44</strain>
    </source>
</reference>
<dbReference type="EMBL" id="CP041730">
    <property type="protein sequence ID" value="QDQ26025.1"/>
    <property type="molecule type" value="Genomic_DNA"/>
</dbReference>
<keyword evidence="2" id="KW-1185">Reference proteome</keyword>
<organism evidence="1 2">
    <name type="scientific">Chitinimonas arctica</name>
    <dbReference type="NCBI Taxonomy" id="2594795"/>
    <lineage>
        <taxon>Bacteria</taxon>
        <taxon>Pseudomonadati</taxon>
        <taxon>Pseudomonadota</taxon>
        <taxon>Betaproteobacteria</taxon>
        <taxon>Neisseriales</taxon>
        <taxon>Chitinibacteraceae</taxon>
        <taxon>Chitinimonas</taxon>
    </lineage>
</organism>